<sequence length="75" mass="8261">MSHLLLGLIPLGIIFAAAISVLFPGDGSRRSGPENGWMNAQYLEQEDKRAKRNRDLRRHDETAGNLEKNKGEGGS</sequence>
<organism evidence="2 3">
    <name type="scientific">Pacificimonas flava</name>
    <dbReference type="NCBI Taxonomy" id="1234595"/>
    <lineage>
        <taxon>Bacteria</taxon>
        <taxon>Pseudomonadati</taxon>
        <taxon>Pseudomonadota</taxon>
        <taxon>Alphaproteobacteria</taxon>
        <taxon>Sphingomonadales</taxon>
        <taxon>Sphingosinicellaceae</taxon>
        <taxon>Pacificimonas</taxon>
    </lineage>
</organism>
<dbReference type="Proteomes" id="UP000198462">
    <property type="component" value="Unassembled WGS sequence"/>
</dbReference>
<evidence type="ECO:0000313" key="3">
    <source>
        <dbReference type="Proteomes" id="UP000198462"/>
    </source>
</evidence>
<keyword evidence="3" id="KW-1185">Reference proteome</keyword>
<dbReference type="AlphaFoldDB" id="A0A219B6U7"/>
<comment type="caution">
    <text evidence="2">The sequence shown here is derived from an EMBL/GenBank/DDBJ whole genome shotgun (WGS) entry which is preliminary data.</text>
</comment>
<feature type="region of interest" description="Disordered" evidence="1">
    <location>
        <begin position="28"/>
        <end position="75"/>
    </location>
</feature>
<dbReference type="RefSeq" id="WP_088712700.1">
    <property type="nucleotide sequence ID" value="NZ_NFZT01000001.1"/>
</dbReference>
<reference evidence="3" key="1">
    <citation type="submission" date="2017-05" db="EMBL/GenBank/DDBJ databases">
        <authorList>
            <person name="Lin X."/>
        </authorList>
    </citation>
    <scope>NUCLEOTIDE SEQUENCE [LARGE SCALE GENOMIC DNA]</scope>
    <source>
        <strain evidence="3">JLT2012</strain>
    </source>
</reference>
<accession>A0A219B6U7</accession>
<evidence type="ECO:0000313" key="2">
    <source>
        <dbReference type="EMBL" id="OWV34001.1"/>
    </source>
</evidence>
<evidence type="ECO:0000256" key="1">
    <source>
        <dbReference type="SAM" id="MobiDB-lite"/>
    </source>
</evidence>
<proteinExistence type="predicted"/>
<protein>
    <submittedName>
        <fullName evidence="2">Uncharacterized protein</fullName>
    </submittedName>
</protein>
<feature type="compositionally biased region" description="Basic and acidic residues" evidence="1">
    <location>
        <begin position="57"/>
        <end position="75"/>
    </location>
</feature>
<gene>
    <name evidence="2" type="ORF">B5C34_11380</name>
</gene>
<dbReference type="EMBL" id="NFZT01000001">
    <property type="protein sequence ID" value="OWV34001.1"/>
    <property type="molecule type" value="Genomic_DNA"/>
</dbReference>
<name>A0A219B6U7_9SPHN</name>